<dbReference type="KEGG" id="agi:FSB73_20215"/>
<dbReference type="OrthoDB" id="2603324at2"/>
<dbReference type="RefSeq" id="WP_146786442.1">
    <property type="nucleotide sequence ID" value="NZ_CP042434.1"/>
</dbReference>
<organism evidence="1 2">
    <name type="scientific">Arachidicoccus ginsenosidivorans</name>
    <dbReference type="NCBI Taxonomy" id="496057"/>
    <lineage>
        <taxon>Bacteria</taxon>
        <taxon>Pseudomonadati</taxon>
        <taxon>Bacteroidota</taxon>
        <taxon>Chitinophagia</taxon>
        <taxon>Chitinophagales</taxon>
        <taxon>Chitinophagaceae</taxon>
        <taxon>Arachidicoccus</taxon>
    </lineage>
</organism>
<name>A0A5B8VSF1_9BACT</name>
<gene>
    <name evidence="1" type="ORF">FSB73_20215</name>
</gene>
<protein>
    <recommendedName>
        <fullName evidence="3">Glycosyltransferase</fullName>
    </recommendedName>
</protein>
<dbReference type="PROSITE" id="PS51257">
    <property type="entry name" value="PROKAR_LIPOPROTEIN"/>
    <property type="match status" value="1"/>
</dbReference>
<proteinExistence type="predicted"/>
<sequence>MKMYKNVNSTLNVATKFKMGVIAIGLALVACFSVQGCSKDVADKDAAANSQELRVEMRQLWAEHMEWTYATVDAFFHDQAGLGPKLNRLLQNQQDIGNSIKPYFGDAAGEKLAKLLTDHIQLAVPVLSAAQNADNAALEEALDNWYANAQEIGDDYANLNPKAWDQEALRDIWKTHITQTVGYSVALLQNNLDDAIVQYQQAYDHMMEMADEMTEGLQNK</sequence>
<accession>A0A5B8VSF1</accession>
<evidence type="ECO:0000313" key="2">
    <source>
        <dbReference type="Proteomes" id="UP000321291"/>
    </source>
</evidence>
<reference evidence="1 2" key="1">
    <citation type="journal article" date="2017" name="Int. J. Syst. Evol. Microbiol.">
        <title>Arachidicoccus ginsenosidivorans sp. nov., with ginsenoside-converting activity isolated from ginseng cultivating soil.</title>
        <authorList>
            <person name="Siddiqi M.Z."/>
            <person name="Aslam Z."/>
            <person name="Im W.T."/>
        </authorList>
    </citation>
    <scope>NUCLEOTIDE SEQUENCE [LARGE SCALE GENOMIC DNA]</scope>
    <source>
        <strain evidence="1 2">Gsoil 809</strain>
    </source>
</reference>
<dbReference type="EMBL" id="CP042434">
    <property type="protein sequence ID" value="QEC73646.1"/>
    <property type="molecule type" value="Genomic_DNA"/>
</dbReference>
<evidence type="ECO:0000313" key="1">
    <source>
        <dbReference type="EMBL" id="QEC73646.1"/>
    </source>
</evidence>
<keyword evidence="2" id="KW-1185">Reference proteome</keyword>
<dbReference type="Proteomes" id="UP000321291">
    <property type="component" value="Chromosome"/>
</dbReference>
<evidence type="ECO:0008006" key="3">
    <source>
        <dbReference type="Google" id="ProtNLM"/>
    </source>
</evidence>
<dbReference type="AlphaFoldDB" id="A0A5B8VSF1"/>